<name>A0ABS5PUM7_9FIRM</name>
<feature type="non-terminal residue" evidence="3">
    <location>
        <position position="1"/>
    </location>
</feature>
<comment type="caution">
    <text evidence="3">The sequence shown here is derived from an EMBL/GenBank/DDBJ whole genome shotgun (WGS) entry which is preliminary data.</text>
</comment>
<reference evidence="3 4" key="1">
    <citation type="submission" date="2021-05" db="EMBL/GenBank/DDBJ databases">
        <title>Fusibacter ferrireducens sp. nov., an anaerobic, sulfur- and Fe-reducing bacterium isolated from the mangrove sediment.</title>
        <authorList>
            <person name="Qiu D."/>
        </authorList>
    </citation>
    <scope>NUCLEOTIDE SEQUENCE [LARGE SCALE GENOMIC DNA]</scope>
    <source>
        <strain evidence="3 4">DSM 12116</strain>
    </source>
</reference>
<sequence length="370" mass="40329">ENVVVVPITNKTANKVNTNLTGDIVKNMENNQFKLTIQTNNVDYILPAKEVQISNIASALNVNEAALKDIMVSVTIDKLDSAASEAIVREAENQNLEVVFPPVSFKVEATAQTATGEKQTVEISRFSGYVERRIALPEGIDPSKVTTGVVYNEDGTFSHIPTRVILIDGIYYAELSSITNSSYSVVYHPIEVSSAKGHWAEKAINNMASRMVIADPETFEPDALATRGAFIDYIVRAMGLYRNGAADMTLYPDMSMAYADSVTIAKTYGIANGYEDGTIRDMAALTREEAMVMLAQALDVFEMLETSPTIESEMFVDLNEVSAWASSDASRIVNAKIMNGIGNQQLDPKGNYTYAQAAATIENMLKSIGL</sequence>
<organism evidence="3 4">
    <name type="scientific">Fusibacter paucivorans</name>
    <dbReference type="NCBI Taxonomy" id="76009"/>
    <lineage>
        <taxon>Bacteria</taxon>
        <taxon>Bacillati</taxon>
        <taxon>Bacillota</taxon>
        <taxon>Clostridia</taxon>
        <taxon>Eubacteriales</taxon>
        <taxon>Eubacteriales Family XII. Incertae Sedis</taxon>
        <taxon>Fusibacter</taxon>
    </lineage>
</organism>
<dbReference type="PROSITE" id="PS51272">
    <property type="entry name" value="SLH"/>
    <property type="match status" value="3"/>
</dbReference>
<accession>A0ABS5PUM7</accession>
<protein>
    <submittedName>
        <fullName evidence="3">S-layer homology domain-containing protein</fullName>
    </submittedName>
</protein>
<dbReference type="Proteomes" id="UP000746471">
    <property type="component" value="Unassembled WGS sequence"/>
</dbReference>
<proteinExistence type="predicted"/>
<dbReference type="Pfam" id="PF00395">
    <property type="entry name" value="SLH"/>
    <property type="match status" value="3"/>
</dbReference>
<keyword evidence="1" id="KW-0677">Repeat</keyword>
<feature type="domain" description="SLH" evidence="2">
    <location>
        <begin position="187"/>
        <end position="248"/>
    </location>
</feature>
<dbReference type="InterPro" id="IPR001119">
    <property type="entry name" value="SLH_dom"/>
</dbReference>
<keyword evidence="4" id="KW-1185">Reference proteome</keyword>
<feature type="domain" description="SLH" evidence="2">
    <location>
        <begin position="249"/>
        <end position="308"/>
    </location>
</feature>
<evidence type="ECO:0000313" key="3">
    <source>
        <dbReference type="EMBL" id="MBS7528875.1"/>
    </source>
</evidence>
<dbReference type="EMBL" id="JAHBCL010000095">
    <property type="protein sequence ID" value="MBS7528875.1"/>
    <property type="molecule type" value="Genomic_DNA"/>
</dbReference>
<evidence type="ECO:0000259" key="2">
    <source>
        <dbReference type="PROSITE" id="PS51272"/>
    </source>
</evidence>
<dbReference type="RefSeq" id="WP_213238730.1">
    <property type="nucleotide sequence ID" value="NZ_JAHBCL010000095.1"/>
</dbReference>
<feature type="domain" description="SLH" evidence="2">
    <location>
        <begin position="312"/>
        <end position="370"/>
    </location>
</feature>
<gene>
    <name evidence="3" type="ORF">KHM83_19595</name>
</gene>
<evidence type="ECO:0000313" key="4">
    <source>
        <dbReference type="Proteomes" id="UP000746471"/>
    </source>
</evidence>
<feature type="non-terminal residue" evidence="3">
    <location>
        <position position="370"/>
    </location>
</feature>
<evidence type="ECO:0000256" key="1">
    <source>
        <dbReference type="ARBA" id="ARBA00022737"/>
    </source>
</evidence>